<evidence type="ECO:0000259" key="3">
    <source>
        <dbReference type="PROSITE" id="PS50158"/>
    </source>
</evidence>
<dbReference type="GO" id="GO:0003723">
    <property type="term" value="F:RNA binding"/>
    <property type="evidence" value="ECO:0007669"/>
    <property type="project" value="InterPro"/>
</dbReference>
<sequence length="256" mass="27748">MGNCHPRRTRGASGTCRNCFRSVWGCQGHQNVLLRTGPWGVERAPTGSDRPQAGHSLLPFIAGHKAHVRYPGQPRTCFRCGETGHEAKGCPNKKCGRCLRLGMIPLLAQAKLCAHSGEGGHVFSRLSLLLCLYDKEWGSIKGAKFWRTYCLGGSSTQKGTGEIPTHLVHPPRSCRPQPRARTEKVSTSFPHQLVQFRPQSAAGIARSGDSVRRRLRDSVVIGSPEALSDSDSGGSVIVEPNVPLGRAGTTRWGNPL</sequence>
<dbReference type="InterPro" id="IPR042509">
    <property type="entry name" value="ZCCHC3"/>
</dbReference>
<dbReference type="SUPFAM" id="SSF57756">
    <property type="entry name" value="Retrovirus zinc finger-like domains"/>
    <property type="match status" value="1"/>
</dbReference>
<keyword evidence="1" id="KW-0479">Metal-binding</keyword>
<dbReference type="InterPro" id="IPR001878">
    <property type="entry name" value="Znf_CCHC"/>
</dbReference>
<dbReference type="EMBL" id="MRZV01000889">
    <property type="protein sequence ID" value="PIK42950.1"/>
    <property type="molecule type" value="Genomic_DNA"/>
</dbReference>
<dbReference type="PROSITE" id="PS50158">
    <property type="entry name" value="ZF_CCHC"/>
    <property type="match status" value="1"/>
</dbReference>
<keyword evidence="1" id="KW-0863">Zinc-finger</keyword>
<proteinExistence type="predicted"/>
<evidence type="ECO:0000256" key="1">
    <source>
        <dbReference type="PROSITE-ProRule" id="PRU00047"/>
    </source>
</evidence>
<protein>
    <recommendedName>
        <fullName evidence="3">CCHC-type domain-containing protein</fullName>
    </recommendedName>
</protein>
<name>A0A2G8K4L5_STIJA</name>
<feature type="domain" description="CCHC-type" evidence="3">
    <location>
        <begin position="77"/>
        <end position="92"/>
    </location>
</feature>
<gene>
    <name evidence="4" type="ORF">BSL78_20193</name>
</gene>
<dbReference type="PANTHER" id="PTHR22639">
    <property type="entry name" value="GAG-RELATED PROTEIN"/>
    <property type="match status" value="1"/>
</dbReference>
<feature type="region of interest" description="Disordered" evidence="2">
    <location>
        <begin position="225"/>
        <end position="256"/>
    </location>
</feature>
<dbReference type="PANTHER" id="PTHR22639:SF3">
    <property type="entry name" value="ZINC FINGER CCHC DOMAIN-CONTAINING PROTEIN 3"/>
    <property type="match status" value="1"/>
</dbReference>
<dbReference type="GO" id="GO:0008270">
    <property type="term" value="F:zinc ion binding"/>
    <property type="evidence" value="ECO:0007669"/>
    <property type="project" value="UniProtKB-KW"/>
</dbReference>
<evidence type="ECO:0000313" key="5">
    <source>
        <dbReference type="Proteomes" id="UP000230750"/>
    </source>
</evidence>
<keyword evidence="5" id="KW-1185">Reference proteome</keyword>
<dbReference type="Gene3D" id="4.10.60.10">
    <property type="entry name" value="Zinc finger, CCHC-type"/>
    <property type="match status" value="1"/>
</dbReference>
<dbReference type="GO" id="GO:0002218">
    <property type="term" value="P:activation of innate immune response"/>
    <property type="evidence" value="ECO:0007669"/>
    <property type="project" value="InterPro"/>
</dbReference>
<dbReference type="SMART" id="SM00343">
    <property type="entry name" value="ZnF_C2HC"/>
    <property type="match status" value="1"/>
</dbReference>
<evidence type="ECO:0000313" key="4">
    <source>
        <dbReference type="EMBL" id="PIK42950.1"/>
    </source>
</evidence>
<keyword evidence="1" id="KW-0862">Zinc</keyword>
<organism evidence="4 5">
    <name type="scientific">Stichopus japonicus</name>
    <name type="common">Sea cucumber</name>
    <dbReference type="NCBI Taxonomy" id="307972"/>
    <lineage>
        <taxon>Eukaryota</taxon>
        <taxon>Metazoa</taxon>
        <taxon>Echinodermata</taxon>
        <taxon>Eleutherozoa</taxon>
        <taxon>Echinozoa</taxon>
        <taxon>Holothuroidea</taxon>
        <taxon>Aspidochirotacea</taxon>
        <taxon>Aspidochirotida</taxon>
        <taxon>Stichopodidae</taxon>
        <taxon>Apostichopus</taxon>
    </lineage>
</organism>
<accession>A0A2G8K4L5</accession>
<comment type="caution">
    <text evidence="4">The sequence shown here is derived from an EMBL/GenBank/DDBJ whole genome shotgun (WGS) entry which is preliminary data.</text>
</comment>
<evidence type="ECO:0000256" key="2">
    <source>
        <dbReference type="SAM" id="MobiDB-lite"/>
    </source>
</evidence>
<dbReference type="InterPro" id="IPR036875">
    <property type="entry name" value="Znf_CCHC_sf"/>
</dbReference>
<reference evidence="4 5" key="1">
    <citation type="journal article" date="2017" name="PLoS Biol.">
        <title>The sea cucumber genome provides insights into morphological evolution and visceral regeneration.</title>
        <authorList>
            <person name="Zhang X."/>
            <person name="Sun L."/>
            <person name="Yuan J."/>
            <person name="Sun Y."/>
            <person name="Gao Y."/>
            <person name="Zhang L."/>
            <person name="Li S."/>
            <person name="Dai H."/>
            <person name="Hamel J.F."/>
            <person name="Liu C."/>
            <person name="Yu Y."/>
            <person name="Liu S."/>
            <person name="Lin W."/>
            <person name="Guo K."/>
            <person name="Jin S."/>
            <person name="Xu P."/>
            <person name="Storey K.B."/>
            <person name="Huan P."/>
            <person name="Zhang T."/>
            <person name="Zhou Y."/>
            <person name="Zhang J."/>
            <person name="Lin C."/>
            <person name="Li X."/>
            <person name="Xing L."/>
            <person name="Huo D."/>
            <person name="Sun M."/>
            <person name="Wang L."/>
            <person name="Mercier A."/>
            <person name="Li F."/>
            <person name="Yang H."/>
            <person name="Xiang J."/>
        </authorList>
    </citation>
    <scope>NUCLEOTIDE SEQUENCE [LARGE SCALE GENOMIC DNA]</scope>
    <source>
        <strain evidence="4">Shaxun</strain>
        <tissue evidence="4">Muscle</tissue>
    </source>
</reference>
<dbReference type="GO" id="GO:0003690">
    <property type="term" value="F:double-stranded DNA binding"/>
    <property type="evidence" value="ECO:0007669"/>
    <property type="project" value="InterPro"/>
</dbReference>
<dbReference type="Proteomes" id="UP000230750">
    <property type="component" value="Unassembled WGS sequence"/>
</dbReference>
<dbReference type="AlphaFoldDB" id="A0A2G8K4L5"/>